<evidence type="ECO:0000313" key="7">
    <source>
        <dbReference type="EMBL" id="MDI9242276.1"/>
    </source>
</evidence>
<gene>
    <name evidence="7" type="ORF">QJ036_07305</name>
</gene>
<comment type="caution">
    <text evidence="7">The sequence shown here is derived from an EMBL/GenBank/DDBJ whole genome shotgun (WGS) entry which is preliminary data.</text>
</comment>
<dbReference type="Pfam" id="PF02618">
    <property type="entry name" value="YceG"/>
    <property type="match status" value="1"/>
</dbReference>
<dbReference type="Gene3D" id="3.30.1490.480">
    <property type="entry name" value="Endolytic murein transglycosylase"/>
    <property type="match status" value="1"/>
</dbReference>
<keyword evidence="1" id="KW-1003">Cell membrane</keyword>
<evidence type="ECO:0000256" key="2">
    <source>
        <dbReference type="ARBA" id="ARBA00022692"/>
    </source>
</evidence>
<keyword evidence="4" id="KW-0472">Membrane</keyword>
<keyword evidence="6" id="KW-0961">Cell wall biogenesis/degradation</keyword>
<evidence type="ECO:0000313" key="8">
    <source>
        <dbReference type="Proteomes" id="UP001300383"/>
    </source>
</evidence>
<dbReference type="RefSeq" id="WP_283230725.1">
    <property type="nucleotide sequence ID" value="NZ_JASGBQ010000010.1"/>
</dbReference>
<dbReference type="PANTHER" id="PTHR30518">
    <property type="entry name" value="ENDOLYTIC MUREIN TRANSGLYCOSYLASE"/>
    <property type="match status" value="1"/>
</dbReference>
<dbReference type="PANTHER" id="PTHR30518:SF2">
    <property type="entry name" value="ENDOLYTIC MUREIN TRANSGLYCOSYLASE"/>
    <property type="match status" value="1"/>
</dbReference>
<dbReference type="EMBL" id="JASGBQ010000010">
    <property type="protein sequence ID" value="MDI9242276.1"/>
    <property type="molecule type" value="Genomic_DNA"/>
</dbReference>
<dbReference type="GO" id="GO:0016829">
    <property type="term" value="F:lyase activity"/>
    <property type="evidence" value="ECO:0007669"/>
    <property type="project" value="UniProtKB-KW"/>
</dbReference>
<evidence type="ECO:0000256" key="4">
    <source>
        <dbReference type="ARBA" id="ARBA00023136"/>
    </source>
</evidence>
<protein>
    <submittedName>
        <fullName evidence="7">Endolytic transglycosylase MltG</fullName>
    </submittedName>
</protein>
<keyword evidence="5" id="KW-0456">Lyase</keyword>
<organism evidence="7 8">
    <name type="scientific">Fusibacillus kribbianus</name>
    <dbReference type="NCBI Taxonomy" id="3044208"/>
    <lineage>
        <taxon>Bacteria</taxon>
        <taxon>Bacillati</taxon>
        <taxon>Bacillota</taxon>
        <taxon>Clostridia</taxon>
        <taxon>Lachnospirales</taxon>
        <taxon>Lachnospiraceae</taxon>
        <taxon>Fusibacillus</taxon>
    </lineage>
</organism>
<reference evidence="7 8" key="1">
    <citation type="submission" date="2023-05" db="EMBL/GenBank/DDBJ databases">
        <title>[ruminococcus] sp. nov., isolated from a pig farm feces dump.</title>
        <authorList>
            <person name="Chang Y.-H."/>
        </authorList>
    </citation>
    <scope>NUCLEOTIDE SEQUENCE [LARGE SCALE GENOMIC DNA]</scope>
    <source>
        <strain evidence="7 8">YH-rum2234</strain>
    </source>
</reference>
<evidence type="ECO:0000256" key="1">
    <source>
        <dbReference type="ARBA" id="ARBA00022475"/>
    </source>
</evidence>
<keyword evidence="3" id="KW-1133">Transmembrane helix</keyword>
<evidence type="ECO:0000256" key="6">
    <source>
        <dbReference type="ARBA" id="ARBA00023316"/>
    </source>
</evidence>
<sequence length="121" mass="13297">MKTRIFGLIVKFMVAAAILSVLLLVAVKAYDFGKAVFDENPGTAENPRVVTFTVNEGDGVRQVAEALKEEMLIDSEWVFIVQKYFYSAKLLPGEYRLNSNMTGTDILDILSGAAVDTEEAS</sequence>
<evidence type="ECO:0000256" key="3">
    <source>
        <dbReference type="ARBA" id="ARBA00022989"/>
    </source>
</evidence>
<evidence type="ECO:0000256" key="5">
    <source>
        <dbReference type="ARBA" id="ARBA00023239"/>
    </source>
</evidence>
<dbReference type="GO" id="GO:0071555">
    <property type="term" value="P:cell wall organization"/>
    <property type="evidence" value="ECO:0007669"/>
    <property type="project" value="UniProtKB-KW"/>
</dbReference>
<keyword evidence="2" id="KW-0812">Transmembrane</keyword>
<keyword evidence="8" id="KW-1185">Reference proteome</keyword>
<name>A0AAP4EYV5_9FIRM</name>
<dbReference type="Proteomes" id="UP001300383">
    <property type="component" value="Unassembled WGS sequence"/>
</dbReference>
<accession>A0AAP4EYV5</accession>
<dbReference type="InterPro" id="IPR003770">
    <property type="entry name" value="MLTG-like"/>
</dbReference>
<proteinExistence type="predicted"/>
<dbReference type="AlphaFoldDB" id="A0AAP4EYV5"/>